<feature type="compositionally biased region" description="Acidic residues" evidence="1">
    <location>
        <begin position="27"/>
        <end position="40"/>
    </location>
</feature>
<evidence type="ECO:0000313" key="3">
    <source>
        <dbReference type="Proteomes" id="UP001283361"/>
    </source>
</evidence>
<sequence>MFLFRKPANEWRSCPATFTSVGRYDTSDDSEDFHDSDGDPEYIPTPCKKKSTVAVVSEPQPGHSQPAHTAVVKEPQPGSSQPAHTAVVNEPQPGSSQPAHTALVKEPQPGPSQPAPTAVVNDPQPDPCQPAPTAVWDRSKSALQTLRASRNQEGHQQREIYDPNALILPFNLLSLLPDHTDAQFSQQLQAFSA</sequence>
<evidence type="ECO:0000256" key="1">
    <source>
        <dbReference type="SAM" id="MobiDB-lite"/>
    </source>
</evidence>
<proteinExistence type="predicted"/>
<evidence type="ECO:0000313" key="2">
    <source>
        <dbReference type="EMBL" id="KAK3751161.1"/>
    </source>
</evidence>
<keyword evidence="3" id="KW-1185">Reference proteome</keyword>
<name>A0AAE0YN63_9GAST</name>
<dbReference type="Proteomes" id="UP001283361">
    <property type="component" value="Unassembled WGS sequence"/>
</dbReference>
<dbReference type="AlphaFoldDB" id="A0AAE0YN63"/>
<comment type="caution">
    <text evidence="2">The sequence shown here is derived from an EMBL/GenBank/DDBJ whole genome shotgun (WGS) entry which is preliminary data.</text>
</comment>
<feature type="region of interest" description="Disordered" evidence="1">
    <location>
        <begin position="16"/>
        <end position="159"/>
    </location>
</feature>
<gene>
    <name evidence="2" type="ORF">RRG08_023919</name>
</gene>
<reference evidence="2" key="1">
    <citation type="journal article" date="2023" name="G3 (Bethesda)">
        <title>A reference genome for the long-term kleptoplast-retaining sea slug Elysia crispata morphotype clarki.</title>
        <authorList>
            <person name="Eastman K.E."/>
            <person name="Pendleton A.L."/>
            <person name="Shaikh M.A."/>
            <person name="Suttiyut T."/>
            <person name="Ogas R."/>
            <person name="Tomko P."/>
            <person name="Gavelis G."/>
            <person name="Widhalm J.R."/>
            <person name="Wisecaver J.H."/>
        </authorList>
    </citation>
    <scope>NUCLEOTIDE SEQUENCE</scope>
    <source>
        <strain evidence="2">ECLA1</strain>
    </source>
</reference>
<protein>
    <submittedName>
        <fullName evidence="2">Uncharacterized protein</fullName>
    </submittedName>
</protein>
<accession>A0AAE0YN63</accession>
<feature type="compositionally biased region" description="Basic and acidic residues" evidence="1">
    <location>
        <begin position="150"/>
        <end position="159"/>
    </location>
</feature>
<dbReference type="EMBL" id="JAWDGP010005834">
    <property type="protein sequence ID" value="KAK3751161.1"/>
    <property type="molecule type" value="Genomic_DNA"/>
</dbReference>
<organism evidence="2 3">
    <name type="scientific">Elysia crispata</name>
    <name type="common">lettuce slug</name>
    <dbReference type="NCBI Taxonomy" id="231223"/>
    <lineage>
        <taxon>Eukaryota</taxon>
        <taxon>Metazoa</taxon>
        <taxon>Spiralia</taxon>
        <taxon>Lophotrochozoa</taxon>
        <taxon>Mollusca</taxon>
        <taxon>Gastropoda</taxon>
        <taxon>Heterobranchia</taxon>
        <taxon>Euthyneura</taxon>
        <taxon>Panpulmonata</taxon>
        <taxon>Sacoglossa</taxon>
        <taxon>Placobranchoidea</taxon>
        <taxon>Plakobranchidae</taxon>
        <taxon>Elysia</taxon>
    </lineage>
</organism>